<dbReference type="KEGG" id="kpie:N5580_22035"/>
<keyword evidence="1" id="KW-0614">Plasmid</keyword>
<name>A0AAJ5QNK3_9GAMM</name>
<reference evidence="1 2" key="1">
    <citation type="journal article" date="2022" name="J Glob Antimicrob Resist">
        <title>First complete genome of a multidrug resistant strain of the novel human pathogen Kalamiella piersonii (GABEKP28) identified in human saliva.</title>
        <authorList>
            <person name="McDonagh F."/>
            <person name="Singh N.K."/>
            <person name="Venkateswaran K."/>
            <person name="Lonappan A.M."/>
            <person name="Hallahan B."/>
            <person name="Tuohy A."/>
            <person name="Burke L."/>
            <person name="Kovarova A."/>
            <person name="Miliotis G."/>
        </authorList>
    </citation>
    <scope>NUCLEOTIDE SEQUENCE [LARGE SCALE GENOMIC DNA]</scope>
    <source>
        <strain evidence="1 2">GABEKP28</strain>
    </source>
</reference>
<organism evidence="1 2">
    <name type="scientific">Pantoea piersonii</name>
    <dbReference type="NCBI Taxonomy" id="2364647"/>
    <lineage>
        <taxon>Bacteria</taxon>
        <taxon>Pseudomonadati</taxon>
        <taxon>Pseudomonadota</taxon>
        <taxon>Gammaproteobacteria</taxon>
        <taxon>Enterobacterales</taxon>
        <taxon>Erwiniaceae</taxon>
        <taxon>Pantoea</taxon>
    </lineage>
</organism>
<protein>
    <submittedName>
        <fullName evidence="1">Uncharacterized protein</fullName>
    </submittedName>
</protein>
<geneLocation type="plasmid" evidence="1 2">
    <name>pGABEKP28_3</name>
</geneLocation>
<evidence type="ECO:0000313" key="1">
    <source>
        <dbReference type="EMBL" id="WBG93603.1"/>
    </source>
</evidence>
<keyword evidence="2" id="KW-1185">Reference proteome</keyword>
<gene>
    <name evidence="1" type="ORF">N5580_22035</name>
</gene>
<sequence length="146" mass="16780">MKKVSSSPKVLERPADIYISNCIYFTGFEKTLCKYNDGVFSSLCIQIRPYYAPSKEWIQKFSEQLPYKGIEFFIIQKAICYMSVSNIYISLDEVDSFTNEINKATSFANCFFDNDNIKIIPAKDCGLAIYPNPFKTLDKANFLEIP</sequence>
<dbReference type="EMBL" id="CP104761">
    <property type="protein sequence ID" value="WBG93603.1"/>
    <property type="molecule type" value="Genomic_DNA"/>
</dbReference>
<evidence type="ECO:0000313" key="2">
    <source>
        <dbReference type="Proteomes" id="UP001211544"/>
    </source>
</evidence>
<dbReference type="AlphaFoldDB" id="A0AAJ5QNK3"/>
<dbReference type="Proteomes" id="UP001211544">
    <property type="component" value="Plasmid pGABEKP28_3"/>
</dbReference>
<proteinExistence type="predicted"/>
<accession>A0AAJ5QNK3</accession>
<dbReference type="RefSeq" id="WP_146053881.1">
    <property type="nucleotide sequence ID" value="NZ_CP104761.1"/>
</dbReference>